<gene>
    <name evidence="1" type="ORF">Tci_905291</name>
</gene>
<organism evidence="1">
    <name type="scientific">Tanacetum cinerariifolium</name>
    <name type="common">Dalmatian daisy</name>
    <name type="synonym">Chrysanthemum cinerariifolium</name>
    <dbReference type="NCBI Taxonomy" id="118510"/>
    <lineage>
        <taxon>Eukaryota</taxon>
        <taxon>Viridiplantae</taxon>
        <taxon>Streptophyta</taxon>
        <taxon>Embryophyta</taxon>
        <taxon>Tracheophyta</taxon>
        <taxon>Spermatophyta</taxon>
        <taxon>Magnoliopsida</taxon>
        <taxon>eudicotyledons</taxon>
        <taxon>Gunneridae</taxon>
        <taxon>Pentapetalae</taxon>
        <taxon>asterids</taxon>
        <taxon>campanulids</taxon>
        <taxon>Asterales</taxon>
        <taxon>Asteraceae</taxon>
        <taxon>Asteroideae</taxon>
        <taxon>Anthemideae</taxon>
        <taxon>Anthemidinae</taxon>
        <taxon>Tanacetum</taxon>
    </lineage>
</organism>
<reference evidence="1" key="1">
    <citation type="journal article" date="2019" name="Sci. Rep.">
        <title>Draft genome of Tanacetum cinerariifolium, the natural source of mosquito coil.</title>
        <authorList>
            <person name="Yamashiro T."/>
            <person name="Shiraishi A."/>
            <person name="Satake H."/>
            <person name="Nakayama K."/>
        </authorList>
    </citation>
    <scope>NUCLEOTIDE SEQUENCE</scope>
</reference>
<sequence length="74" mass="7933">MFTPISVVGSTYLNLGGSIPVNDATLSNVDLPTDSLMSDLKDTADLQDTRIFSGAYDDKVEEPKKVIQALTDPS</sequence>
<accession>A0A699VCS8</accession>
<name>A0A699VCS8_TANCI</name>
<dbReference type="AlphaFoldDB" id="A0A699VCS8"/>
<comment type="caution">
    <text evidence="1">The sequence shown here is derived from an EMBL/GenBank/DDBJ whole genome shotgun (WGS) entry which is preliminary data.</text>
</comment>
<protein>
    <submittedName>
        <fullName evidence="1">Uncharacterized protein</fullName>
    </submittedName>
</protein>
<evidence type="ECO:0000313" key="1">
    <source>
        <dbReference type="EMBL" id="GFD33322.1"/>
    </source>
</evidence>
<proteinExistence type="predicted"/>
<dbReference type="EMBL" id="BKCJ011434047">
    <property type="protein sequence ID" value="GFD33322.1"/>
    <property type="molecule type" value="Genomic_DNA"/>
</dbReference>